<dbReference type="InterPro" id="IPR011009">
    <property type="entry name" value="Kinase-like_dom_sf"/>
</dbReference>
<name>A0A3N0Z3C4_ANAGA</name>
<feature type="coiled-coil region" evidence="1">
    <location>
        <begin position="175"/>
        <end position="209"/>
    </location>
</feature>
<keyword evidence="4" id="KW-1185">Reference proteome</keyword>
<evidence type="ECO:0000313" key="3">
    <source>
        <dbReference type="EMBL" id="ROL53009.1"/>
    </source>
</evidence>
<dbReference type="PROSITE" id="PS50011">
    <property type="entry name" value="PROTEIN_KINASE_DOM"/>
    <property type="match status" value="1"/>
</dbReference>
<dbReference type="Proteomes" id="UP000281406">
    <property type="component" value="Unassembled WGS sequence"/>
</dbReference>
<feature type="domain" description="Protein kinase" evidence="2">
    <location>
        <begin position="102"/>
        <end position="358"/>
    </location>
</feature>
<dbReference type="PANTHER" id="PTHR13954">
    <property type="entry name" value="IRE1-RELATED"/>
    <property type="match status" value="1"/>
</dbReference>
<protein>
    <submittedName>
        <fullName evidence="3">Serine/threonine-protein kinase/endoribonuclease ire-1</fullName>
    </submittedName>
</protein>
<organism evidence="3 4">
    <name type="scientific">Anabarilius grahami</name>
    <name type="common">Kanglang fish</name>
    <name type="synonym">Barilius grahami</name>
    <dbReference type="NCBI Taxonomy" id="495550"/>
    <lineage>
        <taxon>Eukaryota</taxon>
        <taxon>Metazoa</taxon>
        <taxon>Chordata</taxon>
        <taxon>Craniata</taxon>
        <taxon>Vertebrata</taxon>
        <taxon>Euteleostomi</taxon>
        <taxon>Actinopterygii</taxon>
        <taxon>Neopterygii</taxon>
        <taxon>Teleostei</taxon>
        <taxon>Ostariophysi</taxon>
        <taxon>Cypriniformes</taxon>
        <taxon>Xenocyprididae</taxon>
        <taxon>Xenocypridinae</taxon>
        <taxon>Xenocypridinae incertae sedis</taxon>
        <taxon>Anabarilius</taxon>
    </lineage>
</organism>
<evidence type="ECO:0000256" key="1">
    <source>
        <dbReference type="SAM" id="Coils"/>
    </source>
</evidence>
<dbReference type="InterPro" id="IPR045133">
    <property type="entry name" value="IRE1/2-like"/>
</dbReference>
<comment type="caution">
    <text evidence="3">The sequence shown here is derived from an EMBL/GenBank/DDBJ whole genome shotgun (WGS) entry which is preliminary data.</text>
</comment>
<reference evidence="3 4" key="1">
    <citation type="submission" date="2018-10" db="EMBL/GenBank/DDBJ databases">
        <title>Genome assembly for a Yunnan-Guizhou Plateau 3E fish, Anabarilius grahami (Regan), and its evolutionary and genetic applications.</title>
        <authorList>
            <person name="Jiang W."/>
        </authorList>
    </citation>
    <scope>NUCLEOTIDE SEQUENCE [LARGE SCALE GENOMIC DNA]</scope>
    <source>
        <strain evidence="3">AG-KIZ</strain>
        <tissue evidence="3">Muscle</tissue>
    </source>
</reference>
<dbReference type="AlphaFoldDB" id="A0A3N0Z3C4"/>
<dbReference type="GO" id="GO:0004674">
    <property type="term" value="F:protein serine/threonine kinase activity"/>
    <property type="evidence" value="ECO:0007669"/>
    <property type="project" value="InterPro"/>
</dbReference>
<dbReference type="EMBL" id="RJVU01014084">
    <property type="protein sequence ID" value="ROL53009.1"/>
    <property type="molecule type" value="Genomic_DNA"/>
</dbReference>
<sequence length="460" mass="53170">MRELLGALNTDKAKAAFYDLLKENEPFLVVDLEQGGQQGIPGSSAQTSSEVLEIEPFPVQNIEQKTEEKQIRWNKSSKRHSTKVEELLKKTDIKKVGNLYFYKDEITVYRGSSTVYIGLSEDGTEVAIKLIEKNPKNNKLFENELKLLQDLKLESKYIVRYVTFAEDEYYYYLANQLCESDLEDYMKDLRHHEKERNDKENILREKVKEMLLGLQVLHHAGMIHRDIKPRNVLIDTEGRARLADFGISRKLEEGKTTVFTDRAGTQGWEATEILNQTDSKGRYKTSADIQVAGMLVYYILSDGKHPFGDMDREGNIRIGNYSLEHVQDIVAKDLIEWMINKEPAERLTIDEVLRHPYFWDNSRKNEVVKKIGDQHEVQCYIDISEACKIKKAEAALTAKEAVESLFNNKKNAQKRKAKLLEMLGETEELKDQWPHINIDKATPEDLVGLLRCIRNNMTHE</sequence>
<dbReference type="SMART" id="SM00220">
    <property type="entry name" value="S_TKc"/>
    <property type="match status" value="1"/>
</dbReference>
<feature type="coiled-coil region" evidence="1">
    <location>
        <begin position="395"/>
        <end position="429"/>
    </location>
</feature>
<evidence type="ECO:0000313" key="4">
    <source>
        <dbReference type="Proteomes" id="UP000281406"/>
    </source>
</evidence>
<accession>A0A3N0Z3C4</accession>
<gene>
    <name evidence="3" type="ORF">DPX16_7951</name>
</gene>
<dbReference type="InterPro" id="IPR011029">
    <property type="entry name" value="DEATH-like_dom_sf"/>
</dbReference>
<dbReference type="InterPro" id="IPR000719">
    <property type="entry name" value="Prot_kinase_dom"/>
</dbReference>
<keyword evidence="3" id="KW-0418">Kinase</keyword>
<proteinExistence type="predicted"/>
<dbReference type="GO" id="GO:0036498">
    <property type="term" value="P:IRE1-mediated unfolded protein response"/>
    <property type="evidence" value="ECO:0007669"/>
    <property type="project" value="TreeGrafter"/>
</dbReference>
<keyword evidence="3" id="KW-0808">Transferase</keyword>
<dbReference type="GO" id="GO:0051082">
    <property type="term" value="F:unfolded protein binding"/>
    <property type="evidence" value="ECO:0007669"/>
    <property type="project" value="TreeGrafter"/>
</dbReference>
<dbReference type="PANTHER" id="PTHR13954:SF28">
    <property type="match status" value="1"/>
</dbReference>
<dbReference type="OrthoDB" id="63989at2759"/>
<evidence type="ECO:0000259" key="2">
    <source>
        <dbReference type="PROSITE" id="PS50011"/>
    </source>
</evidence>
<keyword evidence="1" id="KW-0175">Coiled coil</keyword>
<dbReference type="Pfam" id="PF00069">
    <property type="entry name" value="Pkinase"/>
    <property type="match status" value="1"/>
</dbReference>
<dbReference type="SUPFAM" id="SSF56112">
    <property type="entry name" value="Protein kinase-like (PK-like)"/>
    <property type="match status" value="1"/>
</dbReference>
<dbReference type="InterPro" id="IPR008271">
    <property type="entry name" value="Ser/Thr_kinase_AS"/>
</dbReference>
<dbReference type="GO" id="GO:0004521">
    <property type="term" value="F:RNA endonuclease activity"/>
    <property type="evidence" value="ECO:0007669"/>
    <property type="project" value="InterPro"/>
</dbReference>
<dbReference type="PROSITE" id="PS00108">
    <property type="entry name" value="PROTEIN_KINASE_ST"/>
    <property type="match status" value="1"/>
</dbReference>
<dbReference type="GO" id="GO:0005524">
    <property type="term" value="F:ATP binding"/>
    <property type="evidence" value="ECO:0007669"/>
    <property type="project" value="InterPro"/>
</dbReference>
<dbReference type="GO" id="GO:1990604">
    <property type="term" value="C:IRE1-TRAF2-ASK1 complex"/>
    <property type="evidence" value="ECO:0007669"/>
    <property type="project" value="TreeGrafter"/>
</dbReference>
<dbReference type="Gene3D" id="1.10.533.10">
    <property type="entry name" value="Death Domain, Fas"/>
    <property type="match status" value="1"/>
</dbReference>
<dbReference type="GO" id="GO:0070059">
    <property type="term" value="P:intrinsic apoptotic signaling pathway in response to endoplasmic reticulum stress"/>
    <property type="evidence" value="ECO:0007669"/>
    <property type="project" value="TreeGrafter"/>
</dbReference>
<dbReference type="Gene3D" id="1.10.510.10">
    <property type="entry name" value="Transferase(Phosphotransferase) domain 1"/>
    <property type="match status" value="1"/>
</dbReference>